<name>A0A5N3P762_9HYPH</name>
<organism evidence="20 21">
    <name type="scientific">Microvirga brassicacearum</name>
    <dbReference type="NCBI Taxonomy" id="2580413"/>
    <lineage>
        <taxon>Bacteria</taxon>
        <taxon>Pseudomonadati</taxon>
        <taxon>Pseudomonadota</taxon>
        <taxon>Alphaproteobacteria</taxon>
        <taxon>Hyphomicrobiales</taxon>
        <taxon>Methylobacteriaceae</taxon>
        <taxon>Microvirga</taxon>
    </lineage>
</organism>
<comment type="similarity">
    <text evidence="2">Belongs to the cytochrome c oxidase subunit 2 family.</text>
</comment>
<accession>A0A5N3P762</accession>
<evidence type="ECO:0000259" key="18">
    <source>
        <dbReference type="PROSITE" id="PS50857"/>
    </source>
</evidence>
<evidence type="ECO:0000256" key="10">
    <source>
        <dbReference type="ARBA" id="ARBA00023004"/>
    </source>
</evidence>
<evidence type="ECO:0000256" key="13">
    <source>
        <dbReference type="ARBA" id="ARBA00024688"/>
    </source>
</evidence>
<evidence type="ECO:0000256" key="1">
    <source>
        <dbReference type="ARBA" id="ARBA00004141"/>
    </source>
</evidence>
<dbReference type="NCBIfam" id="TIGR02866">
    <property type="entry name" value="CoxB"/>
    <property type="match status" value="1"/>
</dbReference>
<dbReference type="Gene3D" id="2.60.40.420">
    <property type="entry name" value="Cupredoxins - blue copper proteins"/>
    <property type="match status" value="1"/>
</dbReference>
<keyword evidence="6 17" id="KW-0812">Transmembrane</keyword>
<evidence type="ECO:0000256" key="17">
    <source>
        <dbReference type="SAM" id="Phobius"/>
    </source>
</evidence>
<dbReference type="SUPFAM" id="SSF49503">
    <property type="entry name" value="Cupredoxins"/>
    <property type="match status" value="1"/>
</dbReference>
<sequence length="326" mass="34924">MGRDPRWLLPLIALSLGGCGGPQSALDPAGPSAASLHRLGIIMYVGAALVTLLVTVLMLVPILRPRERPVNRRLFLWGGGVALPLLTLTALVPYVMTVGHETRAATTSNQVSVDVTGYVYWWDVAYRRPDGSRGAASANELHIPVGEPIELFLHANDVIHSLWVPSLAGKTDMIPGRVNRMVIQADRPGIYRGQCAEYCGLQHTLMAFDVIALPRAEFDTWLAGAAQPAREPATPELRQGRDLFVRLGCGVCHAVRGVSEARLGPDLTQVGSRRTLGAGTLPGGVGNIAGWTASAQHLKPGNAMPSYDQLEGPQLRALAAYLESLQ</sequence>
<dbReference type="EMBL" id="VCMV01000033">
    <property type="protein sequence ID" value="KAB0265564.1"/>
    <property type="molecule type" value="Genomic_DNA"/>
</dbReference>
<dbReference type="Proteomes" id="UP000325684">
    <property type="component" value="Unassembled WGS sequence"/>
</dbReference>
<keyword evidence="8" id="KW-0249">Electron transport</keyword>
<feature type="transmembrane region" description="Helical" evidence="17">
    <location>
        <begin position="74"/>
        <end position="96"/>
    </location>
</feature>
<dbReference type="InterPro" id="IPR002429">
    <property type="entry name" value="CcO_II-like_C"/>
</dbReference>
<dbReference type="InterPro" id="IPR001505">
    <property type="entry name" value="Copper_CuA"/>
</dbReference>
<comment type="catalytic activity">
    <reaction evidence="15">
        <text>4 Fe(II)-[cytochrome c] + O2 + 8 H(+)(in) = 4 Fe(III)-[cytochrome c] + 2 H2O + 4 H(+)(out)</text>
        <dbReference type="Rhea" id="RHEA:11436"/>
        <dbReference type="Rhea" id="RHEA-COMP:10350"/>
        <dbReference type="Rhea" id="RHEA-COMP:14399"/>
        <dbReference type="ChEBI" id="CHEBI:15377"/>
        <dbReference type="ChEBI" id="CHEBI:15378"/>
        <dbReference type="ChEBI" id="CHEBI:15379"/>
        <dbReference type="ChEBI" id="CHEBI:29033"/>
        <dbReference type="ChEBI" id="CHEBI:29034"/>
        <dbReference type="EC" id="7.1.1.9"/>
    </reaction>
</comment>
<keyword evidence="9 17" id="KW-1133">Transmembrane helix</keyword>
<keyword evidence="3" id="KW-0813">Transport</keyword>
<dbReference type="SUPFAM" id="SSF46626">
    <property type="entry name" value="Cytochrome c"/>
    <property type="match status" value="1"/>
</dbReference>
<evidence type="ECO:0000313" key="21">
    <source>
        <dbReference type="Proteomes" id="UP000325684"/>
    </source>
</evidence>
<dbReference type="CDD" id="cd04213">
    <property type="entry name" value="CuRO_CcO_Caa3_II"/>
    <property type="match status" value="1"/>
</dbReference>
<dbReference type="AlphaFoldDB" id="A0A5N3P762"/>
<evidence type="ECO:0000256" key="16">
    <source>
        <dbReference type="PROSITE-ProRule" id="PRU00433"/>
    </source>
</evidence>
<gene>
    <name evidence="20" type="primary">coxB</name>
    <name evidence="20" type="ORF">FEZ63_18015</name>
</gene>
<evidence type="ECO:0000256" key="14">
    <source>
        <dbReference type="ARBA" id="ARBA00031399"/>
    </source>
</evidence>
<evidence type="ECO:0000256" key="2">
    <source>
        <dbReference type="ARBA" id="ARBA00007866"/>
    </source>
</evidence>
<dbReference type="InterPro" id="IPR008972">
    <property type="entry name" value="Cupredoxin"/>
</dbReference>
<dbReference type="GO" id="GO:0016491">
    <property type="term" value="F:oxidoreductase activity"/>
    <property type="evidence" value="ECO:0007669"/>
    <property type="project" value="UniProtKB-KW"/>
</dbReference>
<dbReference type="PROSITE" id="PS51007">
    <property type="entry name" value="CYTC"/>
    <property type="match status" value="1"/>
</dbReference>
<dbReference type="InterPro" id="IPR036909">
    <property type="entry name" value="Cyt_c-like_dom_sf"/>
</dbReference>
<dbReference type="OrthoDB" id="9781261at2"/>
<dbReference type="PANTHER" id="PTHR22888">
    <property type="entry name" value="CYTOCHROME C OXIDASE, SUBUNIT II"/>
    <property type="match status" value="1"/>
</dbReference>
<dbReference type="GO" id="GO:0042773">
    <property type="term" value="P:ATP synthesis coupled electron transport"/>
    <property type="evidence" value="ECO:0007669"/>
    <property type="project" value="TreeGrafter"/>
</dbReference>
<dbReference type="PANTHER" id="PTHR22888:SF9">
    <property type="entry name" value="CYTOCHROME C OXIDASE SUBUNIT 2"/>
    <property type="match status" value="1"/>
</dbReference>
<dbReference type="GO" id="GO:0020037">
    <property type="term" value="F:heme binding"/>
    <property type="evidence" value="ECO:0007669"/>
    <property type="project" value="InterPro"/>
</dbReference>
<evidence type="ECO:0000256" key="5">
    <source>
        <dbReference type="ARBA" id="ARBA00022660"/>
    </source>
</evidence>
<protein>
    <recommendedName>
        <fullName evidence="14">Cytochrome aa3 subunit 2</fullName>
    </recommendedName>
</protein>
<evidence type="ECO:0000256" key="15">
    <source>
        <dbReference type="ARBA" id="ARBA00047816"/>
    </source>
</evidence>
<evidence type="ECO:0000313" key="20">
    <source>
        <dbReference type="EMBL" id="KAB0265564.1"/>
    </source>
</evidence>
<evidence type="ECO:0000256" key="6">
    <source>
        <dbReference type="ARBA" id="ARBA00022692"/>
    </source>
</evidence>
<feature type="transmembrane region" description="Helical" evidence="17">
    <location>
        <begin position="41"/>
        <end position="62"/>
    </location>
</feature>
<dbReference type="InterPro" id="IPR009056">
    <property type="entry name" value="Cyt_c-like_dom"/>
</dbReference>
<dbReference type="InterPro" id="IPR034236">
    <property type="entry name" value="CuRO_CcO_Caa3_II"/>
</dbReference>
<keyword evidence="20" id="KW-0560">Oxidoreductase</keyword>
<feature type="domain" description="Cytochrome c" evidence="19">
    <location>
        <begin position="235"/>
        <end position="326"/>
    </location>
</feature>
<dbReference type="Pfam" id="PF00116">
    <property type="entry name" value="COX2"/>
    <property type="match status" value="1"/>
</dbReference>
<dbReference type="InterPro" id="IPR045187">
    <property type="entry name" value="CcO_II"/>
</dbReference>
<comment type="function">
    <text evidence="13">Subunits I and II form the functional core of the enzyme complex. Electrons originating in cytochrome c are transferred via heme a and Cu(A) to the binuclear center formed by heme a3 and Cu(B).</text>
</comment>
<dbReference type="GO" id="GO:0016020">
    <property type="term" value="C:membrane"/>
    <property type="evidence" value="ECO:0007669"/>
    <property type="project" value="UniProtKB-SubCell"/>
</dbReference>
<dbReference type="GO" id="GO:0004129">
    <property type="term" value="F:cytochrome-c oxidase activity"/>
    <property type="evidence" value="ECO:0007669"/>
    <property type="project" value="UniProtKB-EC"/>
</dbReference>
<dbReference type="GO" id="GO:0005507">
    <property type="term" value="F:copper ion binding"/>
    <property type="evidence" value="ECO:0007669"/>
    <property type="project" value="InterPro"/>
</dbReference>
<comment type="subcellular location">
    <subcellularLocation>
        <location evidence="1">Membrane</location>
        <topology evidence="1">Multi-pass membrane protein</topology>
    </subcellularLocation>
</comment>
<evidence type="ECO:0000256" key="11">
    <source>
        <dbReference type="ARBA" id="ARBA00023008"/>
    </source>
</evidence>
<reference evidence="20 21" key="1">
    <citation type="journal article" date="2019" name="Microorganisms">
        <title>Genome Insights into the Novel Species Microvirga brassicacearum, a Rapeseed Endophyte with Biotechnological Potential.</title>
        <authorList>
            <person name="Jimenez-Gomez A."/>
            <person name="Saati-Santamaria Z."/>
            <person name="Igual J.M."/>
            <person name="Rivas R."/>
            <person name="Mateos P.F."/>
            <person name="Garcia-Fraile P."/>
        </authorList>
    </citation>
    <scope>NUCLEOTIDE SEQUENCE [LARGE SCALE GENOMIC DNA]</scope>
    <source>
        <strain evidence="20 21">CDVBN77</strain>
    </source>
</reference>
<keyword evidence="10 16" id="KW-0408">Iron</keyword>
<keyword evidence="11" id="KW-0186">Copper</keyword>
<keyword evidence="21" id="KW-1185">Reference proteome</keyword>
<dbReference type="InterPro" id="IPR014222">
    <property type="entry name" value="Cyt_c_oxidase_su2"/>
</dbReference>
<evidence type="ECO:0000256" key="9">
    <source>
        <dbReference type="ARBA" id="ARBA00022989"/>
    </source>
</evidence>
<dbReference type="PROSITE" id="PS00078">
    <property type="entry name" value="COX2"/>
    <property type="match status" value="1"/>
</dbReference>
<keyword evidence="4 16" id="KW-0349">Heme</keyword>
<dbReference type="PROSITE" id="PS51257">
    <property type="entry name" value="PROKAR_LIPOPROTEIN"/>
    <property type="match status" value="1"/>
</dbReference>
<evidence type="ECO:0000256" key="8">
    <source>
        <dbReference type="ARBA" id="ARBA00022982"/>
    </source>
</evidence>
<dbReference type="PROSITE" id="PS50857">
    <property type="entry name" value="COX2_CUA"/>
    <property type="match status" value="1"/>
</dbReference>
<comment type="caution">
    <text evidence="20">The sequence shown here is derived from an EMBL/GenBank/DDBJ whole genome shotgun (WGS) entry which is preliminary data.</text>
</comment>
<feature type="domain" description="Cytochrome oxidase subunit II copper A binding" evidence="18">
    <location>
        <begin position="108"/>
        <end position="224"/>
    </location>
</feature>
<keyword evidence="7 16" id="KW-0479">Metal-binding</keyword>
<keyword evidence="12 17" id="KW-0472">Membrane</keyword>
<evidence type="ECO:0000259" key="19">
    <source>
        <dbReference type="PROSITE" id="PS51007"/>
    </source>
</evidence>
<evidence type="ECO:0000256" key="4">
    <source>
        <dbReference type="ARBA" id="ARBA00022617"/>
    </source>
</evidence>
<proteinExistence type="inferred from homology"/>
<dbReference type="RefSeq" id="WP_150947054.1">
    <property type="nucleotide sequence ID" value="NZ_VCMV01000033.1"/>
</dbReference>
<dbReference type="Pfam" id="PF00034">
    <property type="entry name" value="Cytochrom_C"/>
    <property type="match status" value="1"/>
</dbReference>
<evidence type="ECO:0000256" key="3">
    <source>
        <dbReference type="ARBA" id="ARBA00022448"/>
    </source>
</evidence>
<evidence type="ECO:0000256" key="7">
    <source>
        <dbReference type="ARBA" id="ARBA00022723"/>
    </source>
</evidence>
<evidence type="ECO:0000256" key="12">
    <source>
        <dbReference type="ARBA" id="ARBA00023136"/>
    </source>
</evidence>
<keyword evidence="5" id="KW-0679">Respiratory chain</keyword>